<gene>
    <name evidence="2" type="ORF">SVIO_000090</name>
</gene>
<name>A0A4D4KR48_STRVO</name>
<reference evidence="2 3" key="1">
    <citation type="journal article" date="2020" name="Int. J. Syst. Evol. Microbiol.">
        <title>Reclassification of Streptomyces castelarensis and Streptomyces sporoclivatus as later heterotypic synonyms of Streptomyces antimycoticus.</title>
        <authorList>
            <person name="Komaki H."/>
            <person name="Tamura T."/>
        </authorList>
    </citation>
    <scope>NUCLEOTIDE SEQUENCE [LARGE SCALE GENOMIC DNA]</scope>
    <source>
        <strain evidence="2 3">NBRC 13459</strain>
    </source>
</reference>
<evidence type="ECO:0000256" key="1">
    <source>
        <dbReference type="SAM" id="MobiDB-lite"/>
    </source>
</evidence>
<comment type="caution">
    <text evidence="2">The sequence shown here is derived from an EMBL/GenBank/DDBJ whole genome shotgun (WGS) entry which is preliminary data.</text>
</comment>
<protein>
    <submittedName>
        <fullName evidence="2">Uncharacterized protein</fullName>
    </submittedName>
</protein>
<evidence type="ECO:0000313" key="2">
    <source>
        <dbReference type="EMBL" id="GDY49386.1"/>
    </source>
</evidence>
<dbReference type="OrthoDB" id="3618637at2"/>
<organism evidence="2 3">
    <name type="scientific">Streptomyces violaceusniger</name>
    <dbReference type="NCBI Taxonomy" id="68280"/>
    <lineage>
        <taxon>Bacteria</taxon>
        <taxon>Bacillati</taxon>
        <taxon>Actinomycetota</taxon>
        <taxon>Actinomycetes</taxon>
        <taxon>Kitasatosporales</taxon>
        <taxon>Streptomycetaceae</taxon>
        <taxon>Streptomyces</taxon>
        <taxon>Streptomyces violaceusniger group</taxon>
    </lineage>
</organism>
<feature type="region of interest" description="Disordered" evidence="1">
    <location>
        <begin position="1"/>
        <end position="33"/>
    </location>
</feature>
<sequence length="191" mass="21133">MVNGRRTPARGLRADPVGERGGRGRRAGFTPQSPDHLAMSICQKVTRAWHGSRDRGGTEVPVGVVASLALLEQPEDGPDVTAHLLRFSPQQLVAHYRRIWAMLWLIRPELADWARPVRSWLEQSEFGRERADAVHAVTQAALQAGLLDVTGSVDPYRRSQVDVLGVLLRELRSVGASQAIGEFHTPRTRPI</sequence>
<accession>A0A4D4KR48</accession>
<dbReference type="AlphaFoldDB" id="A0A4D4KR48"/>
<keyword evidence="3" id="KW-1185">Reference proteome</keyword>
<dbReference type="EMBL" id="BJHW01000001">
    <property type="protein sequence ID" value="GDY49386.1"/>
    <property type="molecule type" value="Genomic_DNA"/>
</dbReference>
<evidence type="ECO:0000313" key="3">
    <source>
        <dbReference type="Proteomes" id="UP000301309"/>
    </source>
</evidence>
<feature type="compositionally biased region" description="Basic and acidic residues" evidence="1">
    <location>
        <begin position="12"/>
        <end position="22"/>
    </location>
</feature>
<proteinExistence type="predicted"/>
<dbReference type="Proteomes" id="UP000301309">
    <property type="component" value="Unassembled WGS sequence"/>
</dbReference>